<accession>A0ABQ1YML2</accession>
<name>A0ABQ1YML2_9BACL</name>
<organism evidence="1 2">
    <name type="scientific">Paenibacillus segetis</name>
    <dbReference type="NCBI Taxonomy" id="1325360"/>
    <lineage>
        <taxon>Bacteria</taxon>
        <taxon>Bacillati</taxon>
        <taxon>Bacillota</taxon>
        <taxon>Bacilli</taxon>
        <taxon>Bacillales</taxon>
        <taxon>Paenibacillaceae</taxon>
        <taxon>Paenibacillus</taxon>
    </lineage>
</organism>
<keyword evidence="2" id="KW-1185">Reference proteome</keyword>
<dbReference type="EMBL" id="BMFT01000001">
    <property type="protein sequence ID" value="GGH29680.1"/>
    <property type="molecule type" value="Genomic_DNA"/>
</dbReference>
<gene>
    <name evidence="1" type="ORF">GCM10008013_32410</name>
</gene>
<evidence type="ECO:0000313" key="2">
    <source>
        <dbReference type="Proteomes" id="UP000659344"/>
    </source>
</evidence>
<protein>
    <submittedName>
        <fullName evidence="1">Uncharacterized protein</fullName>
    </submittedName>
</protein>
<reference evidence="2" key="1">
    <citation type="journal article" date="2019" name="Int. J. Syst. Evol. Microbiol.">
        <title>The Global Catalogue of Microorganisms (GCM) 10K type strain sequencing project: providing services to taxonomists for standard genome sequencing and annotation.</title>
        <authorList>
            <consortium name="The Broad Institute Genomics Platform"/>
            <consortium name="The Broad Institute Genome Sequencing Center for Infectious Disease"/>
            <person name="Wu L."/>
            <person name="Ma J."/>
        </authorList>
    </citation>
    <scope>NUCLEOTIDE SEQUENCE [LARGE SCALE GENOMIC DNA]</scope>
    <source>
        <strain evidence="2">CGMCC 1.12769</strain>
    </source>
</reference>
<sequence length="79" mass="9337">MFKSCRPDMVIERKAPLRNNLSGAFFALSNELRCQWTHECKSSTIIRFLIENIVYFKNSKVTIYNKSPIEGDYRENLPY</sequence>
<comment type="caution">
    <text evidence="1">The sequence shown here is derived from an EMBL/GenBank/DDBJ whole genome shotgun (WGS) entry which is preliminary data.</text>
</comment>
<dbReference type="Proteomes" id="UP000659344">
    <property type="component" value="Unassembled WGS sequence"/>
</dbReference>
<proteinExistence type="predicted"/>
<evidence type="ECO:0000313" key="1">
    <source>
        <dbReference type="EMBL" id="GGH29680.1"/>
    </source>
</evidence>